<keyword evidence="4" id="KW-0057">Aromatic amino acid biosynthesis</keyword>
<dbReference type="Gene3D" id="3.40.1030.10">
    <property type="entry name" value="Nucleoside phosphorylase/phosphoribosyltransferase catalytic domain"/>
    <property type="match status" value="1"/>
</dbReference>
<dbReference type="EMBL" id="BNJG01000002">
    <property type="protein sequence ID" value="GHO56260.1"/>
    <property type="molecule type" value="Genomic_DNA"/>
</dbReference>
<keyword evidence="3" id="KW-0028">Amino-acid biosynthesis</keyword>
<keyword evidence="3" id="KW-0822">Tryptophan biosynthesis</keyword>
<name>A0ABQ3UVA6_9CHLR</name>
<evidence type="ECO:0000256" key="1">
    <source>
        <dbReference type="ARBA" id="ARBA00022676"/>
    </source>
</evidence>
<dbReference type="InterPro" id="IPR005940">
    <property type="entry name" value="Anthranilate_Pribosyl_Tfrase"/>
</dbReference>
<evidence type="ECO:0000256" key="3">
    <source>
        <dbReference type="ARBA" id="ARBA00022822"/>
    </source>
</evidence>
<evidence type="ECO:0000313" key="7">
    <source>
        <dbReference type="Proteomes" id="UP000654345"/>
    </source>
</evidence>
<accession>A0ABQ3UVA6</accession>
<organism evidence="6 7">
    <name type="scientific">Ktedonobacter robiniae</name>
    <dbReference type="NCBI Taxonomy" id="2778365"/>
    <lineage>
        <taxon>Bacteria</taxon>
        <taxon>Bacillati</taxon>
        <taxon>Chloroflexota</taxon>
        <taxon>Ktedonobacteria</taxon>
        <taxon>Ktedonobacterales</taxon>
        <taxon>Ktedonobacteraceae</taxon>
        <taxon>Ktedonobacter</taxon>
    </lineage>
</organism>
<keyword evidence="1" id="KW-0328">Glycosyltransferase</keyword>
<evidence type="ECO:0000256" key="2">
    <source>
        <dbReference type="ARBA" id="ARBA00022679"/>
    </source>
</evidence>
<dbReference type="InterPro" id="IPR000312">
    <property type="entry name" value="Glycosyl_Trfase_fam3"/>
</dbReference>
<dbReference type="PANTHER" id="PTHR43285:SF2">
    <property type="entry name" value="ANTHRANILATE PHOSPHORIBOSYLTRANSFERASE"/>
    <property type="match status" value="1"/>
</dbReference>
<sequence length="72" mass="7991">MRKMGEVLLHLGSKHALIIHGEDGIDECSLQAPTRVCEVRRDAKLREYTITPEDFGLTRISDQVVLQGGSSL</sequence>
<dbReference type="InterPro" id="IPR035902">
    <property type="entry name" value="Nuc_phospho_transferase"/>
</dbReference>
<protein>
    <recommendedName>
        <fullName evidence="5">Glycosyl transferase family 3 domain-containing protein</fullName>
    </recommendedName>
</protein>
<keyword evidence="7" id="KW-1185">Reference proteome</keyword>
<dbReference type="Pfam" id="PF00591">
    <property type="entry name" value="Glycos_transf_3"/>
    <property type="match status" value="1"/>
</dbReference>
<evidence type="ECO:0000256" key="4">
    <source>
        <dbReference type="ARBA" id="ARBA00023141"/>
    </source>
</evidence>
<reference evidence="6 7" key="1">
    <citation type="journal article" date="2021" name="Int. J. Syst. Evol. Microbiol.">
        <title>Reticulibacter mediterranei gen. nov., sp. nov., within the new family Reticulibacteraceae fam. nov., and Ktedonospora formicarum gen. nov., sp. nov., Ktedonobacter robiniae sp. nov., Dictyobacter formicarum sp. nov. and Dictyobacter arantiisoli sp. nov., belonging to the class Ktedonobacteria.</title>
        <authorList>
            <person name="Yabe S."/>
            <person name="Zheng Y."/>
            <person name="Wang C.M."/>
            <person name="Sakai Y."/>
            <person name="Abe K."/>
            <person name="Yokota A."/>
            <person name="Donadio S."/>
            <person name="Cavaletti L."/>
            <person name="Monciardini P."/>
        </authorList>
    </citation>
    <scope>NUCLEOTIDE SEQUENCE [LARGE SCALE GENOMIC DNA]</scope>
    <source>
        <strain evidence="6 7">SOSP1-30</strain>
    </source>
</reference>
<dbReference type="Proteomes" id="UP000654345">
    <property type="component" value="Unassembled WGS sequence"/>
</dbReference>
<feature type="domain" description="Glycosyl transferase family 3" evidence="5">
    <location>
        <begin position="2"/>
        <end position="63"/>
    </location>
</feature>
<dbReference type="SUPFAM" id="SSF52418">
    <property type="entry name" value="Nucleoside phosphorylase/phosphoribosyltransferase catalytic domain"/>
    <property type="match status" value="1"/>
</dbReference>
<dbReference type="PANTHER" id="PTHR43285">
    <property type="entry name" value="ANTHRANILATE PHOSPHORIBOSYLTRANSFERASE"/>
    <property type="match status" value="1"/>
</dbReference>
<proteinExistence type="predicted"/>
<comment type="caution">
    <text evidence="6">The sequence shown here is derived from an EMBL/GenBank/DDBJ whole genome shotgun (WGS) entry which is preliminary data.</text>
</comment>
<evidence type="ECO:0000313" key="6">
    <source>
        <dbReference type="EMBL" id="GHO56260.1"/>
    </source>
</evidence>
<evidence type="ECO:0000259" key="5">
    <source>
        <dbReference type="Pfam" id="PF00591"/>
    </source>
</evidence>
<dbReference type="RefSeq" id="WP_420799496.1">
    <property type="nucleotide sequence ID" value="NZ_BNJG01000002.1"/>
</dbReference>
<gene>
    <name evidence="6" type="ORF">KSB_47350</name>
</gene>
<keyword evidence="2" id="KW-0808">Transferase</keyword>